<feature type="domain" description="Macro" evidence="2">
    <location>
        <begin position="328"/>
        <end position="546"/>
    </location>
</feature>
<dbReference type="Pfam" id="PF01661">
    <property type="entry name" value="Macro"/>
    <property type="match status" value="1"/>
</dbReference>
<evidence type="ECO:0000256" key="1">
    <source>
        <dbReference type="SAM" id="MobiDB-lite"/>
    </source>
</evidence>
<reference evidence="3 4" key="1">
    <citation type="submission" date="2020-04" db="EMBL/GenBank/DDBJ databases">
        <title>Perkinsus olseni comparative genomics.</title>
        <authorList>
            <person name="Bogema D.R."/>
        </authorList>
    </citation>
    <scope>NUCLEOTIDE SEQUENCE [LARGE SCALE GENOMIC DNA]</scope>
    <source>
        <strain evidence="3">ATCC PRA-179</strain>
    </source>
</reference>
<evidence type="ECO:0000259" key="2">
    <source>
        <dbReference type="PROSITE" id="PS51154"/>
    </source>
</evidence>
<feature type="region of interest" description="Disordered" evidence="1">
    <location>
        <begin position="1024"/>
        <end position="1058"/>
    </location>
</feature>
<organism evidence="3 4">
    <name type="scientific">Perkinsus olseni</name>
    <name type="common">Perkinsus atlanticus</name>
    <dbReference type="NCBI Taxonomy" id="32597"/>
    <lineage>
        <taxon>Eukaryota</taxon>
        <taxon>Sar</taxon>
        <taxon>Alveolata</taxon>
        <taxon>Perkinsozoa</taxon>
        <taxon>Perkinsea</taxon>
        <taxon>Perkinsida</taxon>
        <taxon>Perkinsidae</taxon>
        <taxon>Perkinsus</taxon>
    </lineage>
</organism>
<dbReference type="InterPro" id="IPR043472">
    <property type="entry name" value="Macro_dom-like"/>
</dbReference>
<name>A0A7J6MF31_PEROL</name>
<dbReference type="OrthoDB" id="6133115at2759"/>
<comment type="caution">
    <text evidence="3">The sequence shown here is derived from an EMBL/GenBank/DDBJ whole genome shotgun (WGS) entry which is preliminary data.</text>
</comment>
<evidence type="ECO:0000313" key="4">
    <source>
        <dbReference type="Proteomes" id="UP000570595"/>
    </source>
</evidence>
<sequence>MSLPRRVCVDEIVLSIPTKDLLILGYLTELVDGLQPRIPDELRRDVGECLRLSFALPTMRTLVKGCSVETYWGLVQVAGGFAVVNCSPLGFDFLRWDSSGALLCRKTFSFPPGVLAHVGEPFFTSDTSGSSIYVVSYSSLSEQLSVSILPLEGKEKYYYVSWPDARKAEPYIAGVKELCSRLYILAFESNGDRLLWLDLDRLSYGKLNEFKMLCRIAVNGSAPPWCVQRRCLSWLGKQKSKARNLALHQHNQWMTELQAANEADKQIWMVDKQLRSTPRQRIETKFRYASPHKQKSQQRGEVKTEEWAEEDDENFSNLEELIKPTYRGAICNVPVEPFGSITAHHGSIFEWQGDCLILPMSPNIMPYRGLPLEALERGGRDLIKDVFGFVRSDQSLREQIEPPDLGPTVKANFNSGLPVGTVIPAPAHGINNVAAVFFVVMPYFWQGSSTDAERRFRYAVRSALEYVSSHAEIRSVAMPHLGRGIFGFADHKGSMGPTMIMAEEAFDAILCRDRTSDANYTLQNVTLIDIDNDVVEMMRDSLLMVAERTFPDKQVEPAAVHQGKLVRRLMMMHDMHELNLTRKRDKYKFKKYSGVIRNRADHWRANIMPWVWRSQKVNIPPPLMVRKKTGTPPDTGEDTSPEADHITTPTLVTGFSQLIRNRASRESEGQRAEVALAVYKPLFRFNMARLTTTERLWDMSLYIALLGRLYKDRGVEGSFQYLAADVVRYAWPWRRALISNLERPAYAGSHRVQYAFLGGDCIGVIVAQPYGSMFCFNNARTGAGFGRVLRSPDCHLYECFDFDDDSRRVFAFDPTGKWLACEGIDVPYFQATINLAGSCTVDIDHAHLRWFDARVFVAGWANGRLYVWSVGFVDDSFEASINLVWQSRANETSLERFGDFFVSRERTSGRLCLTFCFEEEILRVFIPSNELPSIVQLPLAISGPIALLSSSMVCSTSAAEGMLRFEVLQLSEHEQRIVISKPMNMDVEQIFITQQGGIVAVSSLKHNEVAIKGMRFEFAWDGPEELDDADVVPPSTDDESDTESDSVTNDPVSSHQYA</sequence>
<dbReference type="SUPFAM" id="SSF52949">
    <property type="entry name" value="Macro domain-like"/>
    <property type="match status" value="1"/>
</dbReference>
<dbReference type="PROSITE" id="PS51154">
    <property type="entry name" value="MACRO"/>
    <property type="match status" value="1"/>
</dbReference>
<dbReference type="InterPro" id="IPR002589">
    <property type="entry name" value="Macro_dom"/>
</dbReference>
<proteinExistence type="predicted"/>
<dbReference type="AlphaFoldDB" id="A0A7J6MF31"/>
<protein>
    <recommendedName>
        <fullName evidence="2">Macro domain-containing protein</fullName>
    </recommendedName>
</protein>
<feature type="compositionally biased region" description="Polar residues" evidence="1">
    <location>
        <begin position="1047"/>
        <end position="1058"/>
    </location>
</feature>
<feature type="region of interest" description="Disordered" evidence="1">
    <location>
        <begin position="622"/>
        <end position="646"/>
    </location>
</feature>
<accession>A0A7J6MF31</accession>
<gene>
    <name evidence="3" type="ORF">FOZ61_001894</name>
</gene>
<dbReference type="Proteomes" id="UP000570595">
    <property type="component" value="Unassembled WGS sequence"/>
</dbReference>
<dbReference type="Gene3D" id="3.40.220.10">
    <property type="entry name" value="Leucine Aminopeptidase, subunit E, domain 1"/>
    <property type="match status" value="1"/>
</dbReference>
<dbReference type="EMBL" id="JABAHT010000015">
    <property type="protein sequence ID" value="KAF4670064.1"/>
    <property type="molecule type" value="Genomic_DNA"/>
</dbReference>
<evidence type="ECO:0000313" key="3">
    <source>
        <dbReference type="EMBL" id="KAF4670064.1"/>
    </source>
</evidence>
<feature type="compositionally biased region" description="Acidic residues" evidence="1">
    <location>
        <begin position="1024"/>
        <end position="1044"/>
    </location>
</feature>